<evidence type="ECO:0000256" key="1">
    <source>
        <dbReference type="SAM" id="MobiDB-lite"/>
    </source>
</evidence>
<feature type="compositionally biased region" description="Low complexity" evidence="1">
    <location>
        <begin position="227"/>
        <end position="243"/>
    </location>
</feature>
<reference evidence="2" key="1">
    <citation type="submission" date="2016-04" db="EMBL/GenBank/DDBJ databases">
        <authorList>
            <person name="Evans L.H."/>
            <person name="Alamgir A."/>
            <person name="Owens N."/>
            <person name="Weber N.D."/>
            <person name="Virtaneva K."/>
            <person name="Barbian K."/>
            <person name="Babar A."/>
            <person name="Rosenke K."/>
        </authorList>
    </citation>
    <scope>NUCLEOTIDE SEQUENCE [LARGE SCALE GENOMIC DNA]</scope>
    <source>
        <strain evidence="2">CBS 101.48</strain>
    </source>
</reference>
<feature type="region of interest" description="Disordered" evidence="1">
    <location>
        <begin position="280"/>
        <end position="386"/>
    </location>
</feature>
<keyword evidence="3" id="KW-1185">Reference proteome</keyword>
<feature type="region of interest" description="Disordered" evidence="1">
    <location>
        <begin position="222"/>
        <end position="243"/>
    </location>
</feature>
<proteinExistence type="predicted"/>
<dbReference type="AlphaFoldDB" id="A0A168R6A5"/>
<organism evidence="2">
    <name type="scientific">Absidia glauca</name>
    <name type="common">Pin mould</name>
    <dbReference type="NCBI Taxonomy" id="4829"/>
    <lineage>
        <taxon>Eukaryota</taxon>
        <taxon>Fungi</taxon>
        <taxon>Fungi incertae sedis</taxon>
        <taxon>Mucoromycota</taxon>
        <taxon>Mucoromycotina</taxon>
        <taxon>Mucoromycetes</taxon>
        <taxon>Mucorales</taxon>
        <taxon>Cunninghamellaceae</taxon>
        <taxon>Absidia</taxon>
    </lineage>
</organism>
<evidence type="ECO:0000313" key="2">
    <source>
        <dbReference type="EMBL" id="SAM06174.1"/>
    </source>
</evidence>
<gene>
    <name evidence="2" type="primary">ABSGL_12052.1 scaffold 12487</name>
</gene>
<dbReference type="InParanoid" id="A0A168R6A5"/>
<dbReference type="Proteomes" id="UP000078561">
    <property type="component" value="Unassembled WGS sequence"/>
</dbReference>
<dbReference type="OrthoDB" id="2289280at2759"/>
<dbReference type="EMBL" id="LT554510">
    <property type="protein sequence ID" value="SAM06174.1"/>
    <property type="molecule type" value="Genomic_DNA"/>
</dbReference>
<feature type="compositionally biased region" description="Polar residues" evidence="1">
    <location>
        <begin position="363"/>
        <end position="374"/>
    </location>
</feature>
<name>A0A168R6A5_ABSGL</name>
<sequence length="386" mass="42641">MFLFKSKKKKRSSEALVDQDDSTAKNDIYIKNDHLLNIKLPDDFSSIVLPQLIGYEHDENGNTISSPAVIQNDDNSHHQHRHTTPICREGWYPVTRFIGGESSRGTLVDTTNITAASLVQANKRLSVSFSSSFGDTLTCHSKEDSSNDHSSLDILDHPCHPVSPSSNSDSACIDRSAHHVPHLRNDRPKFKRNHPRFTILTIPHMDTMNESSTTITIATIESKRPQSTTTTTTDSLSSASTSTSHSLRCISPATFADDETTILTTDTPCRIPISKQEYNEIGIEKRQKSPAHPIRAKPTMLPTEGSVLKLRQPKRHSVPESPAATDGSMIPRRPRSSCSSSSSSSQKQSATTKIHKVRKTQSRKQNVNTTNGSGSRIPVRAQIMKV</sequence>
<accession>A0A168R6A5</accession>
<feature type="compositionally biased region" description="Basic residues" evidence="1">
    <location>
        <begin position="353"/>
        <end position="362"/>
    </location>
</feature>
<feature type="compositionally biased region" description="Low complexity" evidence="1">
    <location>
        <begin position="336"/>
        <end position="345"/>
    </location>
</feature>
<evidence type="ECO:0000313" key="3">
    <source>
        <dbReference type="Proteomes" id="UP000078561"/>
    </source>
</evidence>
<protein>
    <submittedName>
        <fullName evidence="2">Uncharacterized protein</fullName>
    </submittedName>
</protein>